<dbReference type="AlphaFoldDB" id="H5URU9"/>
<protein>
    <submittedName>
        <fullName evidence="1">Uncharacterized protein</fullName>
    </submittedName>
</protein>
<name>H5URU9_9MICO</name>
<dbReference type="STRING" id="1089455.MOPEL_073_00980"/>
<dbReference type="RefSeq" id="WP_009482355.1">
    <property type="nucleotide sequence ID" value="NZ_BAFE01000052.1"/>
</dbReference>
<evidence type="ECO:0000313" key="1">
    <source>
        <dbReference type="EMBL" id="GAB48457.1"/>
    </source>
</evidence>
<dbReference type="EMBL" id="BAFE01000052">
    <property type="protein sequence ID" value="GAB48457.1"/>
    <property type="molecule type" value="Genomic_DNA"/>
</dbReference>
<dbReference type="OrthoDB" id="9788295at2"/>
<comment type="caution">
    <text evidence="1">The sequence shown here is derived from an EMBL/GenBank/DDBJ whole genome shotgun (WGS) entry which is preliminary data.</text>
</comment>
<dbReference type="Proteomes" id="UP000004367">
    <property type="component" value="Unassembled WGS sequence"/>
</dbReference>
<accession>H5URU9</accession>
<organism evidence="1 2">
    <name type="scientific">Mobilicoccus pelagius NBRC 104925</name>
    <dbReference type="NCBI Taxonomy" id="1089455"/>
    <lineage>
        <taxon>Bacteria</taxon>
        <taxon>Bacillati</taxon>
        <taxon>Actinomycetota</taxon>
        <taxon>Actinomycetes</taxon>
        <taxon>Micrococcales</taxon>
        <taxon>Dermatophilaceae</taxon>
        <taxon>Mobilicoccus</taxon>
    </lineage>
</organism>
<keyword evidence="2" id="KW-1185">Reference proteome</keyword>
<gene>
    <name evidence="1" type="ORF">MOPEL_073_00980</name>
</gene>
<reference evidence="1 2" key="1">
    <citation type="submission" date="2012-02" db="EMBL/GenBank/DDBJ databases">
        <title>Whole genome shotgun sequence of Mobilicoccus pelagius NBRC 104925.</title>
        <authorList>
            <person name="Yoshida Y."/>
            <person name="Hosoyama A."/>
            <person name="Tsuchikane K."/>
            <person name="Katsumata H."/>
            <person name="Yamazaki S."/>
            <person name="Fujita N."/>
        </authorList>
    </citation>
    <scope>NUCLEOTIDE SEQUENCE [LARGE SCALE GENOMIC DNA]</scope>
    <source>
        <strain evidence="1 2">NBRC 104925</strain>
    </source>
</reference>
<proteinExistence type="predicted"/>
<evidence type="ECO:0000313" key="2">
    <source>
        <dbReference type="Proteomes" id="UP000004367"/>
    </source>
</evidence>
<sequence length="363" mass="38076">MTLDESRLPGGCVIHPLDLGARPFEDEPDDVLSRIRARVADVGEDSADPVLVLDAALLGPRVPAERRVVEVLARADEVVAERFEADGLRRLVTVVFPGRPDPVTLCDAGARTTSVEPDHAPAGAPAHRTAGPTGAVVAFPPSDPATCATELGAALGLAVVLASRAATSTVTLARSPAVGSDDLARRATAALDVVGADAALLLPPTSTTTTDEGTAVLGALEWESHDGRGRYEAARRLFGLRPGTAEALEVGLPHATHDPVDERIDRACRLARLPLPEVDRWHPVRRHVRTHVVLDGVVMTVRQLGVLVEAPDEFVLGVAVGRLVLALAAEGVPATPVQHEIAMRDSTAVPTVLVAFLGDDRPA</sequence>